<accession>A0AAV4DE17</accession>
<dbReference type="AlphaFoldDB" id="A0AAV4DE17"/>
<gene>
    <name evidence="1" type="ORF">PoB_006879700</name>
</gene>
<proteinExistence type="predicted"/>
<name>A0AAV4DE17_9GAST</name>
<reference evidence="1 2" key="1">
    <citation type="journal article" date="2021" name="Elife">
        <title>Chloroplast acquisition without the gene transfer in kleptoplastic sea slugs, Plakobranchus ocellatus.</title>
        <authorList>
            <person name="Maeda T."/>
            <person name="Takahashi S."/>
            <person name="Yoshida T."/>
            <person name="Shimamura S."/>
            <person name="Takaki Y."/>
            <person name="Nagai Y."/>
            <person name="Toyoda A."/>
            <person name="Suzuki Y."/>
            <person name="Arimoto A."/>
            <person name="Ishii H."/>
            <person name="Satoh N."/>
            <person name="Nishiyama T."/>
            <person name="Hasebe M."/>
            <person name="Maruyama T."/>
            <person name="Minagawa J."/>
            <person name="Obokata J."/>
            <person name="Shigenobu S."/>
        </authorList>
    </citation>
    <scope>NUCLEOTIDE SEQUENCE [LARGE SCALE GENOMIC DNA]</scope>
</reference>
<dbReference type="EMBL" id="BLXT01007780">
    <property type="protein sequence ID" value="GFO42292.1"/>
    <property type="molecule type" value="Genomic_DNA"/>
</dbReference>
<keyword evidence="2" id="KW-1185">Reference proteome</keyword>
<organism evidence="1 2">
    <name type="scientific">Plakobranchus ocellatus</name>
    <dbReference type="NCBI Taxonomy" id="259542"/>
    <lineage>
        <taxon>Eukaryota</taxon>
        <taxon>Metazoa</taxon>
        <taxon>Spiralia</taxon>
        <taxon>Lophotrochozoa</taxon>
        <taxon>Mollusca</taxon>
        <taxon>Gastropoda</taxon>
        <taxon>Heterobranchia</taxon>
        <taxon>Euthyneura</taxon>
        <taxon>Panpulmonata</taxon>
        <taxon>Sacoglossa</taxon>
        <taxon>Placobranchoidea</taxon>
        <taxon>Plakobranchidae</taxon>
        <taxon>Plakobranchus</taxon>
    </lineage>
</organism>
<evidence type="ECO:0000313" key="1">
    <source>
        <dbReference type="EMBL" id="GFO42292.1"/>
    </source>
</evidence>
<protein>
    <submittedName>
        <fullName evidence="1">Uncharacterized protein</fullName>
    </submittedName>
</protein>
<dbReference type="Proteomes" id="UP000735302">
    <property type="component" value="Unassembled WGS sequence"/>
</dbReference>
<comment type="caution">
    <text evidence="1">The sequence shown here is derived from an EMBL/GenBank/DDBJ whole genome shotgun (WGS) entry which is preliminary data.</text>
</comment>
<sequence length="88" mass="10081">MSAPRDKVLVIFFRILNEWCGYHRFNGTQCQLQETDKVLVMFFSILDVRSIAASVVFSTKYPIEQISTPDNCGKFQLNISKDLITTSD</sequence>
<evidence type="ECO:0000313" key="2">
    <source>
        <dbReference type="Proteomes" id="UP000735302"/>
    </source>
</evidence>